<dbReference type="Proteomes" id="UP000825002">
    <property type="component" value="Unassembled WGS sequence"/>
</dbReference>
<evidence type="ECO:0000256" key="4">
    <source>
        <dbReference type="ARBA" id="ARBA00023242"/>
    </source>
</evidence>
<dbReference type="CDD" id="cd00086">
    <property type="entry name" value="homeodomain"/>
    <property type="match status" value="1"/>
</dbReference>
<evidence type="ECO:0000256" key="7">
    <source>
        <dbReference type="SAM" id="MobiDB-lite"/>
    </source>
</evidence>
<dbReference type="PANTHER" id="PTHR46255">
    <property type="entry name" value="SHORT STATURE HOMEOBOX"/>
    <property type="match status" value="1"/>
</dbReference>
<feature type="region of interest" description="Disordered" evidence="7">
    <location>
        <begin position="391"/>
        <end position="436"/>
    </location>
</feature>
<organism evidence="9 10">
    <name type="scientific">Fragariocoptes setiger</name>
    <dbReference type="NCBI Taxonomy" id="1670756"/>
    <lineage>
        <taxon>Eukaryota</taxon>
        <taxon>Metazoa</taxon>
        <taxon>Ecdysozoa</taxon>
        <taxon>Arthropoda</taxon>
        <taxon>Chelicerata</taxon>
        <taxon>Arachnida</taxon>
        <taxon>Acari</taxon>
        <taxon>Acariformes</taxon>
        <taxon>Trombidiformes</taxon>
        <taxon>Prostigmata</taxon>
        <taxon>Eupodina</taxon>
        <taxon>Eriophyoidea</taxon>
        <taxon>Phytoptidae</taxon>
        <taxon>Fragariocoptes</taxon>
    </lineage>
</organism>
<accession>A0ABQ7S748</accession>
<evidence type="ECO:0000313" key="10">
    <source>
        <dbReference type="Proteomes" id="UP000825002"/>
    </source>
</evidence>
<feature type="DNA-binding region" description="Homeobox" evidence="5">
    <location>
        <begin position="433"/>
        <end position="492"/>
    </location>
</feature>
<gene>
    <name evidence="9" type="primary">Shox2</name>
    <name evidence="9" type="ORF">GZH46_02272</name>
</gene>
<feature type="compositionally biased region" description="Basic and acidic residues" evidence="7">
    <location>
        <begin position="391"/>
        <end position="422"/>
    </location>
</feature>
<evidence type="ECO:0000256" key="3">
    <source>
        <dbReference type="ARBA" id="ARBA00023155"/>
    </source>
</evidence>
<dbReference type="InterPro" id="IPR009057">
    <property type="entry name" value="Homeodomain-like_sf"/>
</dbReference>
<dbReference type="Pfam" id="PF00046">
    <property type="entry name" value="Homeodomain"/>
    <property type="match status" value="1"/>
</dbReference>
<dbReference type="GO" id="GO:0003677">
    <property type="term" value="F:DNA binding"/>
    <property type="evidence" value="ECO:0007669"/>
    <property type="project" value="UniProtKB-KW"/>
</dbReference>
<dbReference type="PANTHER" id="PTHR46255:SF3">
    <property type="entry name" value="HOMEOBOX DOMAIN-CONTAINING PROTEIN"/>
    <property type="match status" value="1"/>
</dbReference>
<dbReference type="Gene3D" id="1.10.10.60">
    <property type="entry name" value="Homeodomain-like"/>
    <property type="match status" value="1"/>
</dbReference>
<dbReference type="SUPFAM" id="SSF46689">
    <property type="entry name" value="Homeodomain-like"/>
    <property type="match status" value="1"/>
</dbReference>
<comment type="caution">
    <text evidence="9">The sequence shown here is derived from an EMBL/GenBank/DDBJ whole genome shotgun (WGS) entry which is preliminary data.</text>
</comment>
<keyword evidence="4 5" id="KW-0539">Nucleus</keyword>
<dbReference type="EMBL" id="JAIFTH010000598">
    <property type="protein sequence ID" value="KAG9509217.1"/>
    <property type="molecule type" value="Genomic_DNA"/>
</dbReference>
<evidence type="ECO:0000256" key="2">
    <source>
        <dbReference type="ARBA" id="ARBA00023125"/>
    </source>
</evidence>
<reference evidence="9 10" key="1">
    <citation type="submission" date="2020-10" db="EMBL/GenBank/DDBJ databases">
        <authorList>
            <person name="Klimov P.B."/>
            <person name="Dyachkov S.M."/>
            <person name="Chetverikov P.E."/>
        </authorList>
    </citation>
    <scope>NUCLEOTIDE SEQUENCE [LARGE SCALE GENOMIC DNA]</scope>
    <source>
        <strain evidence="9">BMOC 18-1129-001#AD2665</strain>
        <tissue evidence="9">Entire mites</tissue>
    </source>
</reference>
<keyword evidence="2 5" id="KW-0238">DNA-binding</keyword>
<sequence>MEQLTRFVKKSFASGNLSTTTNGGSNQFDGLPLSKMTNDNLANHLHHSSSLRGPTSSEINSAEQQYKINNATTEVEEEEIGRALKSKVCRNDRNSKQQQIRHTTILDSNCAKPISSSRLNSLEPEIEHNPRPDSSINSRICSQPFTIVPPLMHQQHAMAAIAMAHNLNNNKLNVTPPIASISEHTTHNLFQAWFNNIYTTIPFDSSQFMFNNFFSLHTQSDRLAQLLCANTDQHRLTTGSPPQSFGAVNMVMPVKSKAQDQITINKVEEVNDEDDDDEIQVVSDADDDNDHLVVGRLEHLPGRHAVKTCRKIMCDPNCEASTSTIDNRIIDVKSAGSQSTRNKYKRSNNRSCNSRRKSTHLDTVRGQSMLAPQLARGVLGSSRFDTRDDTIDHELIGHTNNRFDPRDNVRSRRENDSSRGEGRTSPSSSCIKQRRSRTNFTVEQLDELERLFDETHYPDAFMREELSSRLKLSEARVQVWFQNRRAKCRKEESRSFHINPQAMYTLTTCHTSKPI</sequence>
<dbReference type="PROSITE" id="PS00027">
    <property type="entry name" value="HOMEOBOX_1"/>
    <property type="match status" value="1"/>
</dbReference>
<comment type="subcellular location">
    <subcellularLocation>
        <location evidence="1 5 6">Nucleus</location>
    </subcellularLocation>
</comment>
<protein>
    <submittedName>
        <fullName evidence="9">Short stature homeobox protein 2</fullName>
    </submittedName>
</protein>
<dbReference type="InterPro" id="IPR017970">
    <property type="entry name" value="Homeobox_CS"/>
</dbReference>
<feature type="compositionally biased region" description="Basic residues" evidence="7">
    <location>
        <begin position="342"/>
        <end position="358"/>
    </location>
</feature>
<keyword evidence="10" id="KW-1185">Reference proteome</keyword>
<evidence type="ECO:0000256" key="5">
    <source>
        <dbReference type="PROSITE-ProRule" id="PRU00108"/>
    </source>
</evidence>
<evidence type="ECO:0000313" key="9">
    <source>
        <dbReference type="EMBL" id="KAG9509217.1"/>
    </source>
</evidence>
<feature type="region of interest" description="Disordered" evidence="7">
    <location>
        <begin position="335"/>
        <end position="369"/>
    </location>
</feature>
<dbReference type="SMART" id="SM00389">
    <property type="entry name" value="HOX"/>
    <property type="match status" value="1"/>
</dbReference>
<name>A0ABQ7S748_9ACAR</name>
<dbReference type="InterPro" id="IPR052631">
    <property type="entry name" value="Paired_homeobox_Bicoid"/>
</dbReference>
<proteinExistence type="predicted"/>
<evidence type="ECO:0000256" key="1">
    <source>
        <dbReference type="ARBA" id="ARBA00004123"/>
    </source>
</evidence>
<evidence type="ECO:0000259" key="8">
    <source>
        <dbReference type="PROSITE" id="PS50071"/>
    </source>
</evidence>
<evidence type="ECO:0000256" key="6">
    <source>
        <dbReference type="RuleBase" id="RU000682"/>
    </source>
</evidence>
<dbReference type="InterPro" id="IPR001356">
    <property type="entry name" value="HD"/>
</dbReference>
<feature type="domain" description="Homeobox" evidence="8">
    <location>
        <begin position="431"/>
        <end position="491"/>
    </location>
</feature>
<keyword evidence="3 5" id="KW-0371">Homeobox</keyword>
<dbReference type="PROSITE" id="PS50071">
    <property type="entry name" value="HOMEOBOX_2"/>
    <property type="match status" value="1"/>
</dbReference>